<gene>
    <name evidence="2" type="ORF">FB45DRAFT_929068</name>
</gene>
<proteinExistence type="predicted"/>
<evidence type="ECO:0000313" key="2">
    <source>
        <dbReference type="EMBL" id="KAJ7621378.1"/>
    </source>
</evidence>
<dbReference type="Proteomes" id="UP001221142">
    <property type="component" value="Unassembled WGS sequence"/>
</dbReference>
<dbReference type="AlphaFoldDB" id="A0AAD7BI63"/>
<dbReference type="EMBL" id="JARKIF010000016">
    <property type="protein sequence ID" value="KAJ7621378.1"/>
    <property type="molecule type" value="Genomic_DNA"/>
</dbReference>
<evidence type="ECO:0000313" key="3">
    <source>
        <dbReference type="Proteomes" id="UP001221142"/>
    </source>
</evidence>
<feature type="transmembrane region" description="Helical" evidence="1">
    <location>
        <begin position="21"/>
        <end position="47"/>
    </location>
</feature>
<keyword evidence="1" id="KW-0472">Membrane</keyword>
<feature type="transmembrane region" description="Helical" evidence="1">
    <location>
        <begin position="134"/>
        <end position="156"/>
    </location>
</feature>
<protein>
    <submittedName>
        <fullName evidence="2">Uncharacterized protein</fullName>
    </submittedName>
</protein>
<keyword evidence="1" id="KW-1133">Transmembrane helix</keyword>
<comment type="caution">
    <text evidence="2">The sequence shown here is derived from an EMBL/GenBank/DDBJ whole genome shotgun (WGS) entry which is preliminary data.</text>
</comment>
<feature type="transmembrane region" description="Helical" evidence="1">
    <location>
        <begin position="88"/>
        <end position="113"/>
    </location>
</feature>
<reference evidence="2" key="1">
    <citation type="submission" date="2023-03" db="EMBL/GenBank/DDBJ databases">
        <title>Massive genome expansion in bonnet fungi (Mycena s.s.) driven by repeated elements and novel gene families across ecological guilds.</title>
        <authorList>
            <consortium name="Lawrence Berkeley National Laboratory"/>
            <person name="Harder C.B."/>
            <person name="Miyauchi S."/>
            <person name="Viragh M."/>
            <person name="Kuo A."/>
            <person name="Thoen E."/>
            <person name="Andreopoulos B."/>
            <person name="Lu D."/>
            <person name="Skrede I."/>
            <person name="Drula E."/>
            <person name="Henrissat B."/>
            <person name="Morin E."/>
            <person name="Kohler A."/>
            <person name="Barry K."/>
            <person name="LaButti K."/>
            <person name="Morin E."/>
            <person name="Salamov A."/>
            <person name="Lipzen A."/>
            <person name="Mereny Z."/>
            <person name="Hegedus B."/>
            <person name="Baldrian P."/>
            <person name="Stursova M."/>
            <person name="Weitz H."/>
            <person name="Taylor A."/>
            <person name="Grigoriev I.V."/>
            <person name="Nagy L.G."/>
            <person name="Martin F."/>
            <person name="Kauserud H."/>
        </authorList>
    </citation>
    <scope>NUCLEOTIDE SEQUENCE</scope>
    <source>
        <strain evidence="2">9284</strain>
    </source>
</reference>
<keyword evidence="1" id="KW-0812">Transmembrane</keyword>
<accession>A0AAD7BI63</accession>
<feature type="transmembrane region" description="Helical" evidence="1">
    <location>
        <begin position="203"/>
        <end position="222"/>
    </location>
</feature>
<evidence type="ECO:0000256" key="1">
    <source>
        <dbReference type="SAM" id="Phobius"/>
    </source>
</evidence>
<name>A0AAD7BI63_9AGAR</name>
<keyword evidence="3" id="KW-1185">Reference proteome</keyword>
<sequence length="244" mass="26776">MHATTTTRAVFRRLSRNELPLGTIRLLLTFLTTVFLITGGALCVKVWTTHHHVQKQLDANLPSGVTSAVLHYADVRTTSILVFVTNNLVVLVVSHILLAMLQDIFDIIPASVFRRLGTQLPTQPLTSGTLRYQVMGMMVTMVLYVAATAVHTAFVFSRSGSVVISSSTLAAADAQVAVQGVLNNLGIKLAYRDTRYIRISAQMAWPALVFALLTTAVTVMAWRRYPRRGGVVEKVEAEPEKVTL</sequence>
<organism evidence="2 3">
    <name type="scientific">Roridomyces roridus</name>
    <dbReference type="NCBI Taxonomy" id="1738132"/>
    <lineage>
        <taxon>Eukaryota</taxon>
        <taxon>Fungi</taxon>
        <taxon>Dikarya</taxon>
        <taxon>Basidiomycota</taxon>
        <taxon>Agaricomycotina</taxon>
        <taxon>Agaricomycetes</taxon>
        <taxon>Agaricomycetidae</taxon>
        <taxon>Agaricales</taxon>
        <taxon>Marasmiineae</taxon>
        <taxon>Mycenaceae</taxon>
        <taxon>Roridomyces</taxon>
    </lineage>
</organism>